<dbReference type="Gene3D" id="3.40.390.10">
    <property type="entry name" value="Collagenase (Catalytic Domain)"/>
    <property type="match status" value="1"/>
</dbReference>
<reference evidence="2" key="1">
    <citation type="submission" date="2023-10" db="EMBL/GenBank/DDBJ databases">
        <title>Genome assembly of Pristionchus species.</title>
        <authorList>
            <person name="Yoshida K."/>
            <person name="Sommer R.J."/>
        </authorList>
    </citation>
    <scope>NUCLEOTIDE SEQUENCE</scope>
    <source>
        <strain evidence="2">RS0144</strain>
    </source>
</reference>
<accession>A0AAV5UJU9</accession>
<gene>
    <name evidence="2" type="ORF">PENTCL1PPCAC_29061</name>
</gene>
<dbReference type="InterPro" id="IPR018497">
    <property type="entry name" value="Peptidase_M13_C"/>
</dbReference>
<evidence type="ECO:0000313" key="3">
    <source>
        <dbReference type="Proteomes" id="UP001432027"/>
    </source>
</evidence>
<feature type="domain" description="Peptidase M13 C-terminal" evidence="1">
    <location>
        <begin position="23"/>
        <end position="164"/>
    </location>
</feature>
<sequence length="172" mass="19564">MLQPYSLFSVISHETSHSVVITQWANRSIPFKNGMECLNEHFNRTCDLLEEGSCNSGAQTFTEDGSDILGQRINYEFFTRNYKDEELNKIVFDSDSLSVTREQAFFYLFGTTWCLKSGIVENHTDVHSNPQVRVNGVVTQMPEFSKAFSCTPEEAMFTAKKQTCNLFGPDSK</sequence>
<dbReference type="GO" id="GO:0004222">
    <property type="term" value="F:metalloendopeptidase activity"/>
    <property type="evidence" value="ECO:0007669"/>
    <property type="project" value="InterPro"/>
</dbReference>
<keyword evidence="3" id="KW-1185">Reference proteome</keyword>
<evidence type="ECO:0000313" key="2">
    <source>
        <dbReference type="EMBL" id="GMT06887.1"/>
    </source>
</evidence>
<dbReference type="InterPro" id="IPR024079">
    <property type="entry name" value="MetalloPept_cat_dom_sf"/>
</dbReference>
<protein>
    <recommendedName>
        <fullName evidence="1">Peptidase M13 C-terminal domain-containing protein</fullName>
    </recommendedName>
</protein>
<dbReference type="PROSITE" id="PS51885">
    <property type="entry name" value="NEPRILYSIN"/>
    <property type="match status" value="1"/>
</dbReference>
<dbReference type="PANTHER" id="PTHR11733">
    <property type="entry name" value="ZINC METALLOPROTEASE FAMILY M13 NEPRILYSIN-RELATED"/>
    <property type="match status" value="1"/>
</dbReference>
<dbReference type="GO" id="GO:0016485">
    <property type="term" value="P:protein processing"/>
    <property type="evidence" value="ECO:0007669"/>
    <property type="project" value="TreeGrafter"/>
</dbReference>
<dbReference type="SUPFAM" id="SSF55486">
    <property type="entry name" value="Metalloproteases ('zincins'), catalytic domain"/>
    <property type="match status" value="1"/>
</dbReference>
<dbReference type="EMBL" id="BTSX01000006">
    <property type="protein sequence ID" value="GMT06887.1"/>
    <property type="molecule type" value="Genomic_DNA"/>
</dbReference>
<comment type="caution">
    <text evidence="2">The sequence shown here is derived from an EMBL/GenBank/DDBJ whole genome shotgun (WGS) entry which is preliminary data.</text>
</comment>
<dbReference type="InterPro" id="IPR000718">
    <property type="entry name" value="Peptidase_M13"/>
</dbReference>
<evidence type="ECO:0000259" key="1">
    <source>
        <dbReference type="Pfam" id="PF01431"/>
    </source>
</evidence>
<proteinExistence type="predicted"/>
<dbReference type="AlphaFoldDB" id="A0AAV5UJU9"/>
<dbReference type="PANTHER" id="PTHR11733:SF208">
    <property type="entry name" value="PEPTIDASE M13 C-TERMINAL DOMAIN-CONTAINING PROTEIN"/>
    <property type="match status" value="1"/>
</dbReference>
<dbReference type="Proteomes" id="UP001432027">
    <property type="component" value="Unassembled WGS sequence"/>
</dbReference>
<dbReference type="Pfam" id="PF01431">
    <property type="entry name" value="Peptidase_M13"/>
    <property type="match status" value="1"/>
</dbReference>
<organism evidence="2 3">
    <name type="scientific">Pristionchus entomophagus</name>
    <dbReference type="NCBI Taxonomy" id="358040"/>
    <lineage>
        <taxon>Eukaryota</taxon>
        <taxon>Metazoa</taxon>
        <taxon>Ecdysozoa</taxon>
        <taxon>Nematoda</taxon>
        <taxon>Chromadorea</taxon>
        <taxon>Rhabditida</taxon>
        <taxon>Rhabditina</taxon>
        <taxon>Diplogasteromorpha</taxon>
        <taxon>Diplogasteroidea</taxon>
        <taxon>Neodiplogasteridae</taxon>
        <taxon>Pristionchus</taxon>
    </lineage>
</organism>
<name>A0AAV5UJU9_9BILA</name>
<dbReference type="GO" id="GO:0005886">
    <property type="term" value="C:plasma membrane"/>
    <property type="evidence" value="ECO:0007669"/>
    <property type="project" value="TreeGrafter"/>
</dbReference>